<keyword evidence="2" id="KW-0472">Membrane</keyword>
<proteinExistence type="predicted"/>
<evidence type="ECO:0008006" key="5">
    <source>
        <dbReference type="Google" id="ProtNLM"/>
    </source>
</evidence>
<accession>A0ABN8APL9</accession>
<dbReference type="Proteomes" id="UP001153292">
    <property type="component" value="Chromosome 1"/>
</dbReference>
<organism evidence="3 4">
    <name type="scientific">Chilo suppressalis</name>
    <name type="common">Asiatic rice borer moth</name>
    <dbReference type="NCBI Taxonomy" id="168631"/>
    <lineage>
        <taxon>Eukaryota</taxon>
        <taxon>Metazoa</taxon>
        <taxon>Ecdysozoa</taxon>
        <taxon>Arthropoda</taxon>
        <taxon>Hexapoda</taxon>
        <taxon>Insecta</taxon>
        <taxon>Pterygota</taxon>
        <taxon>Neoptera</taxon>
        <taxon>Endopterygota</taxon>
        <taxon>Lepidoptera</taxon>
        <taxon>Glossata</taxon>
        <taxon>Ditrysia</taxon>
        <taxon>Pyraloidea</taxon>
        <taxon>Crambidae</taxon>
        <taxon>Crambinae</taxon>
        <taxon>Chilo</taxon>
    </lineage>
</organism>
<feature type="region of interest" description="Disordered" evidence="1">
    <location>
        <begin position="257"/>
        <end position="323"/>
    </location>
</feature>
<protein>
    <recommendedName>
        <fullName evidence="5">TNFR-Cys domain-containing protein</fullName>
    </recommendedName>
</protein>
<feature type="compositionally biased region" description="Low complexity" evidence="1">
    <location>
        <begin position="313"/>
        <end position="323"/>
    </location>
</feature>
<feature type="compositionally biased region" description="Low complexity" evidence="1">
    <location>
        <begin position="266"/>
        <end position="286"/>
    </location>
</feature>
<keyword evidence="2" id="KW-0812">Transmembrane</keyword>
<keyword evidence="4" id="KW-1185">Reference proteome</keyword>
<sequence>MTSGQPQCIDDSQCSSGFFCEEILHTCQECVRCGDLQRETLVPPDYCVKSVLDCGGCLKGFVEDLRIDHACIPFSERAKGTSGGSLLPTYAWVLIVLSLLVVLTIISIYIFKKETLFSYICKIRTSTHASVQSRCNYNGVVAAPATAPPAQEPPPAYDLYYPSERPVSPSDAGDHNTLPEESSDPFIKRMPATPAHWARLSADNQAAIPFNNPSYIRGPAPGLGGVEESGPVSPFQPHDEDTMESLWTPNESVNNGYVVEVPSSPSTGAEAAGGVASSVRSVADSGPPAKVARLGEESNNNRGRESGNSGAGSLHSPSPTSSSAPQRFIFNLNVTNVANVLNNATASTKTLN</sequence>
<evidence type="ECO:0000313" key="4">
    <source>
        <dbReference type="Proteomes" id="UP001153292"/>
    </source>
</evidence>
<evidence type="ECO:0000313" key="3">
    <source>
        <dbReference type="EMBL" id="CAH0397265.1"/>
    </source>
</evidence>
<feature type="region of interest" description="Disordered" evidence="1">
    <location>
        <begin position="162"/>
        <end position="187"/>
    </location>
</feature>
<feature type="transmembrane region" description="Helical" evidence="2">
    <location>
        <begin position="90"/>
        <end position="111"/>
    </location>
</feature>
<reference evidence="3" key="1">
    <citation type="submission" date="2021-12" db="EMBL/GenBank/DDBJ databases">
        <authorList>
            <person name="King R."/>
        </authorList>
    </citation>
    <scope>NUCLEOTIDE SEQUENCE</scope>
</reference>
<dbReference type="EMBL" id="OU963894">
    <property type="protein sequence ID" value="CAH0397265.1"/>
    <property type="molecule type" value="Genomic_DNA"/>
</dbReference>
<evidence type="ECO:0000256" key="1">
    <source>
        <dbReference type="SAM" id="MobiDB-lite"/>
    </source>
</evidence>
<evidence type="ECO:0000256" key="2">
    <source>
        <dbReference type="SAM" id="Phobius"/>
    </source>
</evidence>
<keyword evidence="2" id="KW-1133">Transmembrane helix</keyword>
<name>A0ABN8APL9_CHISP</name>
<gene>
    <name evidence="3" type="ORF">CHILSU_LOCUS332</name>
</gene>